<evidence type="ECO:0000313" key="2">
    <source>
        <dbReference type="EnsemblMetazoa" id="Aqu2.1.30555_001"/>
    </source>
</evidence>
<feature type="compositionally biased region" description="Basic and acidic residues" evidence="1">
    <location>
        <begin position="8"/>
        <end position="28"/>
    </location>
</feature>
<protein>
    <recommendedName>
        <fullName evidence="3">GON domain-containing protein</fullName>
    </recommendedName>
</protein>
<dbReference type="InParanoid" id="A0A1X7URE2"/>
<feature type="region of interest" description="Disordered" evidence="1">
    <location>
        <begin position="1"/>
        <end position="62"/>
    </location>
</feature>
<proteinExistence type="predicted"/>
<reference evidence="2" key="1">
    <citation type="submission" date="2017-05" db="UniProtKB">
        <authorList>
            <consortium name="EnsemblMetazoa"/>
        </authorList>
    </citation>
    <scope>IDENTIFICATION</scope>
</reference>
<evidence type="ECO:0000256" key="1">
    <source>
        <dbReference type="SAM" id="MobiDB-lite"/>
    </source>
</evidence>
<dbReference type="OrthoDB" id="5971203at2759"/>
<evidence type="ECO:0008006" key="3">
    <source>
        <dbReference type="Google" id="ProtNLM"/>
    </source>
</evidence>
<organism evidence="2">
    <name type="scientific">Amphimedon queenslandica</name>
    <name type="common">Sponge</name>
    <dbReference type="NCBI Taxonomy" id="400682"/>
    <lineage>
        <taxon>Eukaryota</taxon>
        <taxon>Metazoa</taxon>
        <taxon>Porifera</taxon>
        <taxon>Demospongiae</taxon>
        <taxon>Heteroscleromorpha</taxon>
        <taxon>Haplosclerida</taxon>
        <taxon>Niphatidae</taxon>
        <taxon>Amphimedon</taxon>
    </lineage>
</organism>
<sequence length="416" mass="45570">MLTVEARTNAKEEWDLETGPKEAWKAYDEYGTQEPSANQKENGLESDDFMQNGLPAQPPQDIDLLQPERESYQPQKSMQDVDSNAAGVKIQAGSCACAEKIRKGLLQSLESCINVIKAMESCTSRNKRAVYESVQLMSTCACAQKANRDLMQSLKSCNDAMIKTTSCIRSITYSSCAEIKRNISGSVSGNYQLYIDNKSVTVYCHMGALCGIDGGWTRLGNLDMTQPSSTCPSSLQLITQSKTRFCTKNKAGCQSIPIPSQGLKYSQVCGRVRGYQRYTVDGFINNRGIDAVYVDGVSITRGSPRKHVWSLCASQASQGCPCGNSRKPTASFIGRDYYCESGFPGGGQNTFGVADPLWDGKNCPSNESKCCAYPLLPWFLKKIGSTTTDNIEMRVCTDEGPGNENVGIDQYDIYVT</sequence>
<dbReference type="EnsemblMetazoa" id="Aqu2.1.30555_001">
    <property type="protein sequence ID" value="Aqu2.1.30555_001"/>
    <property type="gene ID" value="Aqu2.1.30555"/>
</dbReference>
<name>A0A1X7URE2_AMPQE</name>
<accession>A0A1X7URE2</accession>
<dbReference type="AlphaFoldDB" id="A0A1X7URE2"/>
<dbReference type="SUPFAM" id="SSF56496">
    <property type="entry name" value="Fibrinogen C-terminal domain-like"/>
    <property type="match status" value="1"/>
</dbReference>
<dbReference type="InterPro" id="IPR036056">
    <property type="entry name" value="Fibrinogen-like_C"/>
</dbReference>